<dbReference type="EMBL" id="AZBU02000003">
    <property type="protein sequence ID" value="TKR88123.1"/>
    <property type="molecule type" value="Genomic_DNA"/>
</dbReference>
<feature type="region of interest" description="Disordered" evidence="1">
    <location>
        <begin position="452"/>
        <end position="609"/>
    </location>
</feature>
<feature type="compositionally biased region" description="Polar residues" evidence="1">
    <location>
        <begin position="574"/>
        <end position="594"/>
    </location>
</feature>
<gene>
    <name evidence="2" type="ORF">L596_012412</name>
</gene>
<evidence type="ECO:0000256" key="1">
    <source>
        <dbReference type="SAM" id="MobiDB-lite"/>
    </source>
</evidence>
<keyword evidence="3" id="KW-1185">Reference proteome</keyword>
<evidence type="ECO:0000313" key="2">
    <source>
        <dbReference type="EMBL" id="TKR88123.1"/>
    </source>
</evidence>
<name>A0A4U5NXU8_STECR</name>
<accession>A0A4U5NXU8</accession>
<dbReference type="InterPro" id="IPR052504">
    <property type="entry name" value="Mucin_signaling_protection"/>
</dbReference>
<sequence length="631" mass="67080">MPASTTPSGFPSSSLATSSSSISTSTSPASCPTSSCQSTSLPPPFTLFPAGNIGQVNLTIEPMCLYIATTRNHDVDLKKLKFTVKDQEDCTHFDISSFQRASHKNEYLYKMCFNDTATSFMFEKQGFLKGVKETDKVFRSVIFLFMAKRKVQGKCQGLGEATLGGNVYTKFGQVNASAECPAIILTSTDDVEYPDYDSTGCPKVKMYLMKTGTTVGVVEVRGAEENHFKEDFYEIFSYNDNSVESYEDPVILRSAVMIKTESSIPNNVITYLNSNGDQEPDGTCQLEDNVNKDGSQGVIDLDPLAATGISTGLFTSPSFKNPWFSLAIPDYYKENMNMTLTVFFANGTTSVLSNPNGTVEYNAVALKILVNNRNSIGSEKRFFKMRYHVTDRPVISTTFSLPSISTTTPLTPTTNSPVTSSPGSTSTSLTTTTTSTTLGVKLTTSSIQPTASTTFTSTTTTSPLPTTQSPSTTATSSATTSTIPTTSQTTTLSSTTTSSTISPSTSTSSPSTTSHTTTSSPTTTSIQSTTRTPTTSSSSTASLSSSTSSTTSSPKPAMTPSSSSTGRPSNSPTVTTQSATSKPIPTTSSQTNPLTKTSSTPTTPKAATQGINRNELPYVVLITSLLFVIAN</sequence>
<feature type="compositionally biased region" description="Low complexity" evidence="1">
    <location>
        <begin position="452"/>
        <end position="573"/>
    </location>
</feature>
<reference evidence="2 3" key="1">
    <citation type="journal article" date="2015" name="Genome Biol.">
        <title>Comparative genomics of Steinernema reveals deeply conserved gene regulatory networks.</title>
        <authorList>
            <person name="Dillman A.R."/>
            <person name="Macchietto M."/>
            <person name="Porter C.F."/>
            <person name="Rogers A."/>
            <person name="Williams B."/>
            <person name="Antoshechkin I."/>
            <person name="Lee M.M."/>
            <person name="Goodwin Z."/>
            <person name="Lu X."/>
            <person name="Lewis E.E."/>
            <person name="Goodrich-Blair H."/>
            <person name="Stock S.P."/>
            <person name="Adams B.J."/>
            <person name="Sternberg P.W."/>
            <person name="Mortazavi A."/>
        </authorList>
    </citation>
    <scope>NUCLEOTIDE SEQUENCE [LARGE SCALE GENOMIC DNA]</scope>
    <source>
        <strain evidence="2 3">ALL</strain>
    </source>
</reference>
<feature type="region of interest" description="Disordered" evidence="1">
    <location>
        <begin position="1"/>
        <end position="21"/>
    </location>
</feature>
<dbReference type="Proteomes" id="UP000298663">
    <property type="component" value="Unassembled WGS sequence"/>
</dbReference>
<feature type="compositionally biased region" description="Low complexity" evidence="1">
    <location>
        <begin position="595"/>
        <end position="608"/>
    </location>
</feature>
<feature type="compositionally biased region" description="Low complexity" evidence="1">
    <location>
        <begin position="11"/>
        <end position="21"/>
    </location>
</feature>
<organism evidence="2 3">
    <name type="scientific">Steinernema carpocapsae</name>
    <name type="common">Entomopathogenic nematode</name>
    <dbReference type="NCBI Taxonomy" id="34508"/>
    <lineage>
        <taxon>Eukaryota</taxon>
        <taxon>Metazoa</taxon>
        <taxon>Ecdysozoa</taxon>
        <taxon>Nematoda</taxon>
        <taxon>Chromadorea</taxon>
        <taxon>Rhabditida</taxon>
        <taxon>Tylenchina</taxon>
        <taxon>Panagrolaimomorpha</taxon>
        <taxon>Strongyloidoidea</taxon>
        <taxon>Steinernematidae</taxon>
        <taxon>Steinernema</taxon>
    </lineage>
</organism>
<proteinExistence type="predicted"/>
<feature type="region of interest" description="Disordered" evidence="1">
    <location>
        <begin position="406"/>
        <end position="434"/>
    </location>
</feature>
<reference evidence="2 3" key="2">
    <citation type="journal article" date="2019" name="G3 (Bethesda)">
        <title>Hybrid Assembly of the Genome of the Entomopathogenic Nematode Steinernema carpocapsae Identifies the X-Chromosome.</title>
        <authorList>
            <person name="Serra L."/>
            <person name="Macchietto M."/>
            <person name="Macias-Munoz A."/>
            <person name="McGill C.J."/>
            <person name="Rodriguez I.M."/>
            <person name="Rodriguez B."/>
            <person name="Murad R."/>
            <person name="Mortazavi A."/>
        </authorList>
    </citation>
    <scope>NUCLEOTIDE SEQUENCE [LARGE SCALE GENOMIC DNA]</scope>
    <source>
        <strain evidence="2 3">ALL</strain>
    </source>
</reference>
<comment type="caution">
    <text evidence="2">The sequence shown here is derived from an EMBL/GenBank/DDBJ whole genome shotgun (WGS) entry which is preliminary data.</text>
</comment>
<feature type="compositionally biased region" description="Polar residues" evidence="1">
    <location>
        <begin position="1"/>
        <end position="10"/>
    </location>
</feature>
<evidence type="ECO:0000313" key="3">
    <source>
        <dbReference type="Proteomes" id="UP000298663"/>
    </source>
</evidence>
<dbReference type="PANTHER" id="PTHR24041:SF30">
    <property type="entry name" value="MUCIN-3A"/>
    <property type="match status" value="1"/>
</dbReference>
<dbReference type="AlphaFoldDB" id="A0A4U5NXU8"/>
<protein>
    <submittedName>
        <fullName evidence="2">Uncharacterized protein</fullName>
    </submittedName>
</protein>
<dbReference type="PANTHER" id="PTHR24041">
    <property type="entry name" value="MUCIN"/>
    <property type="match status" value="1"/>
</dbReference>
<dbReference type="STRING" id="34508.A0A4U5NXU8"/>